<name>A0A8J3QBM3_9ACTN</name>
<sequence>MHLYTSLHTRPVVLSMMREWLPHRLSAAGRAPSEFEADLAALTLRQLDLVLNGDVSPIQRAADAAFDGLPALGHAAVYSLNMVLLLTHLTRDPVPFDEGTLFSDHADCRPWDRLTQLWRSWFGLDTLGSLPNSLTAERDMATVRLSLPHIVGETQDRLSLASFVAHGLADDIGYGTAMTSYLLAGMAGLSTLQAAAQKLAKEGISIEPIVNWRRAQLGELSAVELADRLSVVGHPPGLTAESIALMEVFLRIGSVELADVLAGQMVQVGAIMMTLPRYEAALLIASVSQSDPHFVVEGFSGITSTVAVNYLLNRPAAEPMLRALIGFEPRSDLLRVLEEGWSDGCTLDLQTDLAVYALATSGDVPGLRAMAWEAIKNRVLRAEGIGSLTETQFLEVGEAALAETASPSVLRDIAGHLYEATDPRAHTLGTWLMTRRLVVRASPGKPLRSMVQGHPIVYPLQWVSRSDLAQVLRLCRELDPELVMRAAFGEPLGAAVDQLTARLRRLPQASMTVQEASDLEFLTSMARK</sequence>
<protein>
    <submittedName>
        <fullName evidence="1">Uncharacterized protein</fullName>
    </submittedName>
</protein>
<accession>A0A8J3QBM3</accession>
<evidence type="ECO:0000313" key="1">
    <source>
        <dbReference type="EMBL" id="GIH07591.1"/>
    </source>
</evidence>
<comment type="caution">
    <text evidence="1">The sequence shown here is derived from an EMBL/GenBank/DDBJ whole genome shotgun (WGS) entry which is preliminary data.</text>
</comment>
<gene>
    <name evidence="1" type="ORF">Rhe02_56580</name>
</gene>
<keyword evidence="2" id="KW-1185">Reference proteome</keyword>
<dbReference type="Proteomes" id="UP000612899">
    <property type="component" value="Unassembled WGS sequence"/>
</dbReference>
<dbReference type="RefSeq" id="WP_203911376.1">
    <property type="nucleotide sequence ID" value="NZ_BONY01000038.1"/>
</dbReference>
<organism evidence="1 2">
    <name type="scientific">Rhizocola hellebori</name>
    <dbReference type="NCBI Taxonomy" id="1392758"/>
    <lineage>
        <taxon>Bacteria</taxon>
        <taxon>Bacillati</taxon>
        <taxon>Actinomycetota</taxon>
        <taxon>Actinomycetes</taxon>
        <taxon>Micromonosporales</taxon>
        <taxon>Micromonosporaceae</taxon>
        <taxon>Rhizocola</taxon>
    </lineage>
</organism>
<evidence type="ECO:0000313" key="2">
    <source>
        <dbReference type="Proteomes" id="UP000612899"/>
    </source>
</evidence>
<dbReference type="AlphaFoldDB" id="A0A8J3QBM3"/>
<proteinExistence type="predicted"/>
<dbReference type="EMBL" id="BONY01000038">
    <property type="protein sequence ID" value="GIH07591.1"/>
    <property type="molecule type" value="Genomic_DNA"/>
</dbReference>
<reference evidence="1" key="1">
    <citation type="submission" date="2021-01" db="EMBL/GenBank/DDBJ databases">
        <title>Whole genome shotgun sequence of Rhizocola hellebori NBRC 109834.</title>
        <authorList>
            <person name="Komaki H."/>
            <person name="Tamura T."/>
        </authorList>
    </citation>
    <scope>NUCLEOTIDE SEQUENCE</scope>
    <source>
        <strain evidence="1">NBRC 109834</strain>
    </source>
</reference>